<dbReference type="OrthoDB" id="212532at2"/>
<feature type="compositionally biased region" description="Pro residues" evidence="1">
    <location>
        <begin position="631"/>
        <end position="642"/>
    </location>
</feature>
<keyword evidence="2" id="KW-0812">Transmembrane</keyword>
<evidence type="ECO:0000256" key="1">
    <source>
        <dbReference type="SAM" id="MobiDB-lite"/>
    </source>
</evidence>
<protein>
    <recommendedName>
        <fullName evidence="5">Zinc-finger domain-containing protein</fullName>
    </recommendedName>
</protein>
<accession>A0A286RMF3</accession>
<keyword evidence="4" id="KW-1185">Reference proteome</keyword>
<evidence type="ECO:0000256" key="2">
    <source>
        <dbReference type="SAM" id="Phobius"/>
    </source>
</evidence>
<keyword evidence="2" id="KW-1133">Transmembrane helix</keyword>
<keyword evidence="2" id="KW-0472">Membrane</keyword>
<dbReference type="Proteomes" id="UP000215086">
    <property type="component" value="Chromosome"/>
</dbReference>
<dbReference type="RefSeq" id="WP_095416691.1">
    <property type="nucleotide sequence ID" value="NZ_CP018477.1"/>
</dbReference>
<evidence type="ECO:0008006" key="5">
    <source>
        <dbReference type="Google" id="ProtNLM"/>
    </source>
</evidence>
<feature type="compositionally biased region" description="Pro residues" evidence="1">
    <location>
        <begin position="652"/>
        <end position="670"/>
    </location>
</feature>
<name>A0A286RMF3_9BACT</name>
<feature type="region of interest" description="Disordered" evidence="1">
    <location>
        <begin position="242"/>
        <end position="283"/>
    </location>
</feature>
<dbReference type="KEGG" id="ttf:THTE_4486"/>
<evidence type="ECO:0000313" key="3">
    <source>
        <dbReference type="EMBL" id="ASV77087.1"/>
    </source>
</evidence>
<feature type="compositionally biased region" description="Low complexity" evidence="1">
    <location>
        <begin position="255"/>
        <end position="282"/>
    </location>
</feature>
<feature type="transmembrane region" description="Helical" evidence="2">
    <location>
        <begin position="101"/>
        <end position="127"/>
    </location>
</feature>
<dbReference type="Gene3D" id="1.10.10.1320">
    <property type="entry name" value="Anti-sigma factor, zinc-finger domain"/>
    <property type="match status" value="1"/>
</dbReference>
<organism evidence="3 4">
    <name type="scientific">Thermogutta terrifontis</name>
    <dbReference type="NCBI Taxonomy" id="1331910"/>
    <lineage>
        <taxon>Bacteria</taxon>
        <taxon>Pseudomonadati</taxon>
        <taxon>Planctomycetota</taxon>
        <taxon>Planctomycetia</taxon>
        <taxon>Pirellulales</taxon>
        <taxon>Thermoguttaceae</taxon>
        <taxon>Thermogutta</taxon>
    </lineage>
</organism>
<feature type="region of interest" description="Disordered" evidence="1">
    <location>
        <begin position="596"/>
        <end position="678"/>
    </location>
</feature>
<sequence length="678" mass="76356">MTRPAPDPTDAAMRLEALREDLVAYLDGELSAEEAARIERLINEDPQVRTELQRLAETWDWLDALDRPTVDEDFTRTTIEMVARSAVSEIQEKTESRRKSFALVAAVGVLGTIVCAVVGYAIAFSLWTNPNQWLLEHYAVIQNQDLYRHVESVAFLRMLKENGLFVDDEDLPAGPEEPLGWSDSQPPSSAQNRAASVTAAKLPPRQSGSVENNRQPGRDALPPQASEVKRGIDGAAPEMASLKSEGKGLQAQANSSTSSTSSRTGLQQSDRSQSSVAQSASSLDVPQLVMISDPAEARRQVEAMTDAEKYELRQKVERFKRLPATEQERMIRLHGELMAAPDATELATILVRYYQWFKLLTPVQRAELEALRPEERIAWISRTRSEMLAAAVNRTLFNFPPERIRQLLEASMTSRPEDRPAPEDVFVLLRFVEETASKRGEELLERLSPQERQNLVSKLNQLRDPQQKKEFLAITWLQWQLDHPDQSSMITPQELDELLTKFSPVTRSRLAALPREEQLKRVSQWIRGSVFFRYVMPRVWADMRRPVSEQELSRFVEEHLSQEERAELLSLPPEEMQRELTRRYLRWRYPGVGMGWHFRGRGGDRKPLPGPEGAPEPGKETSGFKPVGPGFGPPRQQPPFTPPAFEYGPPGQQSPPSSPPPSRDSSPPPLSSGSGSQP</sequence>
<feature type="compositionally biased region" description="Polar residues" evidence="1">
    <location>
        <begin position="182"/>
        <end position="195"/>
    </location>
</feature>
<evidence type="ECO:0000313" key="4">
    <source>
        <dbReference type="Proteomes" id="UP000215086"/>
    </source>
</evidence>
<reference evidence="3 4" key="1">
    <citation type="journal article" name="Front. Microbiol.">
        <title>Sugar Metabolism of the First Thermophilic Planctomycete Thermogutta terrifontis: Comparative Genomic and Transcriptomic Approaches.</title>
        <authorList>
            <person name="Elcheninov A.G."/>
            <person name="Menzel P."/>
            <person name="Gudbergsdottir S.R."/>
            <person name="Slesarev A.I."/>
            <person name="Kadnikov V.V."/>
            <person name="Krogh A."/>
            <person name="Bonch-Osmolovskaya E.A."/>
            <person name="Peng X."/>
            <person name="Kublanov I.V."/>
        </authorList>
    </citation>
    <scope>NUCLEOTIDE SEQUENCE [LARGE SCALE GENOMIC DNA]</scope>
    <source>
        <strain evidence="3 4">R1</strain>
    </source>
</reference>
<dbReference type="AlphaFoldDB" id="A0A286RMF3"/>
<gene>
    <name evidence="3" type="ORF">THTE_4486</name>
</gene>
<dbReference type="EMBL" id="CP018477">
    <property type="protein sequence ID" value="ASV77087.1"/>
    <property type="molecule type" value="Genomic_DNA"/>
</dbReference>
<feature type="region of interest" description="Disordered" evidence="1">
    <location>
        <begin position="168"/>
        <end position="226"/>
    </location>
</feature>
<dbReference type="InterPro" id="IPR041916">
    <property type="entry name" value="Anti_sigma_zinc_sf"/>
</dbReference>
<feature type="compositionally biased region" description="Polar residues" evidence="1">
    <location>
        <begin position="206"/>
        <end position="215"/>
    </location>
</feature>
<proteinExistence type="predicted"/>